<keyword evidence="2" id="KW-1185">Reference proteome</keyword>
<organism evidence="1 2">
    <name type="scientific">Carboxylicivirga marina</name>
    <dbReference type="NCBI Taxonomy" id="2800988"/>
    <lineage>
        <taxon>Bacteria</taxon>
        <taxon>Pseudomonadati</taxon>
        <taxon>Bacteroidota</taxon>
        <taxon>Bacteroidia</taxon>
        <taxon>Marinilabiliales</taxon>
        <taxon>Marinilabiliaceae</taxon>
        <taxon>Carboxylicivirga</taxon>
    </lineage>
</organism>
<proteinExistence type="predicted"/>
<evidence type="ECO:0000313" key="1">
    <source>
        <dbReference type="EMBL" id="MBK3518251.1"/>
    </source>
</evidence>
<dbReference type="RefSeq" id="WP_200465478.1">
    <property type="nucleotide sequence ID" value="NZ_JAENRR010000030.1"/>
</dbReference>
<reference evidence="1 2" key="1">
    <citation type="submission" date="2021-01" db="EMBL/GenBank/DDBJ databases">
        <title>Carboxyliciviraga sp.nov., isolated from coastal sediments.</title>
        <authorList>
            <person name="Lu D."/>
            <person name="Zhang T."/>
        </authorList>
    </citation>
    <scope>NUCLEOTIDE SEQUENCE [LARGE SCALE GENOMIC DNA]</scope>
    <source>
        <strain evidence="1 2">N1Y132</strain>
    </source>
</reference>
<dbReference type="Proteomes" id="UP000605676">
    <property type="component" value="Unassembled WGS sequence"/>
</dbReference>
<gene>
    <name evidence="1" type="ORF">JIV24_12980</name>
</gene>
<dbReference type="EMBL" id="JAENRR010000030">
    <property type="protein sequence ID" value="MBK3518251.1"/>
    <property type="molecule type" value="Genomic_DNA"/>
</dbReference>
<accession>A0ABS1HKW4</accession>
<name>A0ABS1HKW4_9BACT</name>
<comment type="caution">
    <text evidence="1">The sequence shown here is derived from an EMBL/GenBank/DDBJ whole genome shotgun (WGS) entry which is preliminary data.</text>
</comment>
<protein>
    <submittedName>
        <fullName evidence="1">Uncharacterized protein</fullName>
    </submittedName>
</protein>
<sequence length="103" mass="12281">MNNEDSRISVLVNLHLRALNKKAELVMLSLHIKPVQDDMQIFVLTPEKLDFHLEQQYQDAKYKLELQSGKSISVYIYHQHDWHQQFANTPIYKKVQEEGIRIY</sequence>
<evidence type="ECO:0000313" key="2">
    <source>
        <dbReference type="Proteomes" id="UP000605676"/>
    </source>
</evidence>